<dbReference type="Proteomes" id="UP000759273">
    <property type="component" value="Unassembled WGS sequence"/>
</dbReference>
<feature type="binding site" evidence="3">
    <location>
        <position position="105"/>
    </location>
    <ligand>
        <name>a divalent metal cation</name>
        <dbReference type="ChEBI" id="CHEBI:60240"/>
        <label>1</label>
    </ligand>
</feature>
<dbReference type="EMBL" id="JAGZGG010000038">
    <property type="protein sequence ID" value="MBS5333325.1"/>
    <property type="molecule type" value="Genomic_DNA"/>
</dbReference>
<dbReference type="PANTHER" id="PTHR46124">
    <property type="entry name" value="D-AMINOACYL-TRNA DEACYLASE"/>
    <property type="match status" value="1"/>
</dbReference>
<evidence type="ECO:0000256" key="1">
    <source>
        <dbReference type="ARBA" id="ARBA00022723"/>
    </source>
</evidence>
<dbReference type="CDD" id="cd01310">
    <property type="entry name" value="TatD_DNAse"/>
    <property type="match status" value="1"/>
</dbReference>
<dbReference type="GO" id="GO:0016788">
    <property type="term" value="F:hydrolase activity, acting on ester bonds"/>
    <property type="evidence" value="ECO:0007669"/>
    <property type="project" value="InterPro"/>
</dbReference>
<dbReference type="InterPro" id="IPR001130">
    <property type="entry name" value="TatD-like"/>
</dbReference>
<protein>
    <submittedName>
        <fullName evidence="4">TatD family hydrolase</fullName>
    </submittedName>
</protein>
<gene>
    <name evidence="4" type="ORF">KHY36_12460</name>
</gene>
<sequence length="263" mass="28672">MTNIFDTHAHYSSRQFDADRAALLTALPAGGVVGVLECATHSGDAARVLELAHSAPYFHAAIGIHPESLIEEDAATVAVYHGDWRAELAAMRPLFEDKSVAAVGEIGLDHHWPVPRQEQYALFEAQLQLAKELDLPVSVHDREAHAEMYELLRKYKPRGALHCYSGSADDAAWLVEQGMYLGFGGAVTYKGAKRAAKVLAAIPHERALLETDCPYMAPEPVRGTRNDSRNIAHVAAYIGTIWDMDAQAVLDQTAQNAKACFGV</sequence>
<reference evidence="4" key="1">
    <citation type="submission" date="2021-02" db="EMBL/GenBank/DDBJ databases">
        <title>Infant gut strain persistence is associated with maternal origin, phylogeny, and functional potential including surface adhesion and iron acquisition.</title>
        <authorList>
            <person name="Lou Y.C."/>
        </authorList>
    </citation>
    <scope>NUCLEOTIDE SEQUENCE</scope>
    <source>
        <strain evidence="4">L3_101_000M1_dasL3_101_000M1_concoct_87</strain>
    </source>
</reference>
<dbReference type="Gene3D" id="3.20.20.140">
    <property type="entry name" value="Metal-dependent hydrolases"/>
    <property type="match status" value="1"/>
</dbReference>
<keyword evidence="2 4" id="KW-0378">Hydrolase</keyword>
<accession>A0A943DB46</accession>
<name>A0A943DB46_9FIRM</name>
<dbReference type="Pfam" id="PF01026">
    <property type="entry name" value="TatD_DNase"/>
    <property type="match status" value="1"/>
</dbReference>
<feature type="binding site" evidence="3">
    <location>
        <position position="140"/>
    </location>
    <ligand>
        <name>a divalent metal cation</name>
        <dbReference type="ChEBI" id="CHEBI:60240"/>
        <label>2</label>
    </ligand>
</feature>
<dbReference type="AlphaFoldDB" id="A0A943DB46"/>
<evidence type="ECO:0000256" key="3">
    <source>
        <dbReference type="PIRSR" id="PIRSR005902-1"/>
    </source>
</evidence>
<dbReference type="FunFam" id="3.20.20.140:FF:000005">
    <property type="entry name" value="TatD family hydrolase"/>
    <property type="match status" value="1"/>
</dbReference>
<feature type="binding site" evidence="3">
    <location>
        <position position="8"/>
    </location>
    <ligand>
        <name>a divalent metal cation</name>
        <dbReference type="ChEBI" id="CHEBI:60240"/>
        <label>1</label>
    </ligand>
</feature>
<dbReference type="InterPro" id="IPR032466">
    <property type="entry name" value="Metal_Hydrolase"/>
</dbReference>
<dbReference type="PANTHER" id="PTHR46124:SF4">
    <property type="entry name" value="HYDROLASE TATD"/>
    <property type="match status" value="1"/>
</dbReference>
<dbReference type="GO" id="GO:0005829">
    <property type="term" value="C:cytosol"/>
    <property type="evidence" value="ECO:0007669"/>
    <property type="project" value="TreeGrafter"/>
</dbReference>
<proteinExistence type="predicted"/>
<feature type="binding site" evidence="3">
    <location>
        <position position="212"/>
    </location>
    <ligand>
        <name>a divalent metal cation</name>
        <dbReference type="ChEBI" id="CHEBI:60240"/>
        <label>1</label>
    </ligand>
</feature>
<organism evidence="4 5">
    <name type="scientific">Subdoligranulum variabile</name>
    <dbReference type="NCBI Taxonomy" id="214851"/>
    <lineage>
        <taxon>Bacteria</taxon>
        <taxon>Bacillati</taxon>
        <taxon>Bacillota</taxon>
        <taxon>Clostridia</taxon>
        <taxon>Eubacteriales</taxon>
        <taxon>Oscillospiraceae</taxon>
        <taxon>Subdoligranulum</taxon>
    </lineage>
</organism>
<keyword evidence="1 3" id="KW-0479">Metal-binding</keyword>
<dbReference type="SUPFAM" id="SSF51556">
    <property type="entry name" value="Metallo-dependent hydrolases"/>
    <property type="match status" value="1"/>
</dbReference>
<feature type="binding site" evidence="3">
    <location>
        <position position="162"/>
    </location>
    <ligand>
        <name>a divalent metal cation</name>
        <dbReference type="ChEBI" id="CHEBI:60240"/>
        <label>2</label>
    </ligand>
</feature>
<dbReference type="GO" id="GO:0046872">
    <property type="term" value="F:metal ion binding"/>
    <property type="evidence" value="ECO:0007669"/>
    <property type="project" value="UniProtKB-KW"/>
</dbReference>
<evidence type="ECO:0000256" key="2">
    <source>
        <dbReference type="ARBA" id="ARBA00022801"/>
    </source>
</evidence>
<dbReference type="PIRSF" id="PIRSF005902">
    <property type="entry name" value="DNase_TatD"/>
    <property type="match status" value="1"/>
</dbReference>
<comment type="caution">
    <text evidence="4">The sequence shown here is derived from an EMBL/GenBank/DDBJ whole genome shotgun (WGS) entry which is preliminary data.</text>
</comment>
<feature type="binding site" evidence="3">
    <location>
        <position position="10"/>
    </location>
    <ligand>
        <name>a divalent metal cation</name>
        <dbReference type="ChEBI" id="CHEBI:60240"/>
        <label>1</label>
    </ligand>
</feature>
<evidence type="ECO:0000313" key="4">
    <source>
        <dbReference type="EMBL" id="MBS5333325.1"/>
    </source>
</evidence>
<evidence type="ECO:0000313" key="5">
    <source>
        <dbReference type="Proteomes" id="UP000759273"/>
    </source>
</evidence>